<keyword evidence="1" id="KW-0328">Glycosyltransferase</keyword>
<feature type="domain" description="Glycosyltransferase 61 catalytic" evidence="4">
    <location>
        <begin position="170"/>
        <end position="342"/>
    </location>
</feature>
<proteinExistence type="predicted"/>
<sequence>MATSELIHKGRRWASRRLREVVPYNGHYRPVGVHASSQVLAARPRSGATYVELYAPETTYLDISEELYAHTCDYGGLHAKPIRTEDASAAFLLCLEHGRLLADNSQSVAVISADNRLVGDVSFQYDARYSNVTQPEHNNVFRLRWFSAPVVVRGTVFSLLSGGGAASGNYYHWLTDSLPRLHLLKEAGLWDSVDYFLIYDCNRRFVVDSLLAMGIRREQLLDVSTHQHLTADRLLVTSHVRRPTHTPEWACTFLRRELLPAAAPESFSPYIYLSRRDAPARHVLNEEAVEEFLRPYGFETHVLGHYTLAQQIALFAGAKMVIAPTGAGLTNLLFAPPGTPVIELFPKHFTVIEYPELCYRLGLPHQFLVSEAAKGELHSRRDGWQEDLTVDLDALDRCLQQALAPAKPVSPAQHPVHSDSYSY</sequence>
<dbReference type="EMBL" id="JAJADQ010000004">
    <property type="protein sequence ID" value="MCB2378022.1"/>
    <property type="molecule type" value="Genomic_DNA"/>
</dbReference>
<dbReference type="Proteomes" id="UP001165297">
    <property type="component" value="Unassembled WGS sequence"/>
</dbReference>
<evidence type="ECO:0000256" key="3">
    <source>
        <dbReference type="ARBA" id="ARBA00023180"/>
    </source>
</evidence>
<organism evidence="5 6">
    <name type="scientific">Hymenobacter nitidus</name>
    <dbReference type="NCBI Taxonomy" id="2880929"/>
    <lineage>
        <taxon>Bacteria</taxon>
        <taxon>Pseudomonadati</taxon>
        <taxon>Bacteroidota</taxon>
        <taxon>Cytophagia</taxon>
        <taxon>Cytophagales</taxon>
        <taxon>Hymenobacteraceae</taxon>
        <taxon>Hymenobacter</taxon>
    </lineage>
</organism>
<dbReference type="RefSeq" id="WP_226185269.1">
    <property type="nucleotide sequence ID" value="NZ_JAJADQ010000004.1"/>
</dbReference>
<keyword evidence="6" id="KW-1185">Reference proteome</keyword>
<evidence type="ECO:0000259" key="4">
    <source>
        <dbReference type="Pfam" id="PF04577"/>
    </source>
</evidence>
<protein>
    <submittedName>
        <fullName evidence="5">Glycosyltransferase family 61 protein</fullName>
    </submittedName>
</protein>
<comment type="caution">
    <text evidence="5">The sequence shown here is derived from an EMBL/GenBank/DDBJ whole genome shotgun (WGS) entry which is preliminary data.</text>
</comment>
<dbReference type="InterPro" id="IPR049625">
    <property type="entry name" value="Glyco_transf_61_cat"/>
</dbReference>
<reference evidence="5" key="1">
    <citation type="submission" date="2021-10" db="EMBL/GenBank/DDBJ databases">
        <authorList>
            <person name="Dean J.D."/>
            <person name="Kim M.K."/>
            <person name="Newey C.N."/>
            <person name="Stoker T.S."/>
            <person name="Thompson D.W."/>
            <person name="Grose J.H."/>
        </authorList>
    </citation>
    <scope>NUCLEOTIDE SEQUENCE</scope>
    <source>
        <strain evidence="5">BT635</strain>
    </source>
</reference>
<dbReference type="PANTHER" id="PTHR20961:SF150">
    <property type="entry name" value="GLYCOSYLTRANSFERASE FAMILY 61 PROTEIN"/>
    <property type="match status" value="1"/>
</dbReference>
<keyword evidence="2" id="KW-0808">Transferase</keyword>
<gene>
    <name evidence="5" type="ORF">LGH70_10545</name>
</gene>
<evidence type="ECO:0000256" key="2">
    <source>
        <dbReference type="ARBA" id="ARBA00022679"/>
    </source>
</evidence>
<evidence type="ECO:0000256" key="1">
    <source>
        <dbReference type="ARBA" id="ARBA00022676"/>
    </source>
</evidence>
<evidence type="ECO:0000313" key="6">
    <source>
        <dbReference type="Proteomes" id="UP001165297"/>
    </source>
</evidence>
<keyword evidence="3" id="KW-0325">Glycoprotein</keyword>
<dbReference type="Pfam" id="PF04577">
    <property type="entry name" value="Glyco_transf_61"/>
    <property type="match status" value="1"/>
</dbReference>
<dbReference type="InterPro" id="IPR007657">
    <property type="entry name" value="Glycosyltransferase_61"/>
</dbReference>
<accession>A0ABS8ADK5</accession>
<name>A0ABS8ADK5_9BACT</name>
<evidence type="ECO:0000313" key="5">
    <source>
        <dbReference type="EMBL" id="MCB2378022.1"/>
    </source>
</evidence>
<dbReference type="PANTHER" id="PTHR20961">
    <property type="entry name" value="GLYCOSYLTRANSFERASE"/>
    <property type="match status" value="1"/>
</dbReference>